<reference evidence="12 13" key="1">
    <citation type="submission" date="2019-09" db="EMBL/GenBank/DDBJ databases">
        <title>A chromosome-level genome assembly of the Chinese tupelo Nyssa sinensis.</title>
        <authorList>
            <person name="Yang X."/>
            <person name="Kang M."/>
            <person name="Yang Y."/>
            <person name="Xiong H."/>
            <person name="Wang M."/>
            <person name="Zhang Z."/>
            <person name="Wang Z."/>
            <person name="Wu H."/>
            <person name="Ma T."/>
            <person name="Liu J."/>
            <person name="Xi Z."/>
        </authorList>
    </citation>
    <scope>NUCLEOTIDE SEQUENCE [LARGE SCALE GENOMIC DNA]</scope>
    <source>
        <strain evidence="12">J267</strain>
        <tissue evidence="12">Leaf</tissue>
    </source>
</reference>
<keyword evidence="5" id="KW-0812">Transmembrane</keyword>
<keyword evidence="4" id="KW-0433">Leucine-rich repeat</keyword>
<evidence type="ECO:0000256" key="8">
    <source>
        <dbReference type="ARBA" id="ARBA00022989"/>
    </source>
</evidence>
<evidence type="ECO:0000256" key="1">
    <source>
        <dbReference type="ARBA" id="ARBA00004251"/>
    </source>
</evidence>
<keyword evidence="8" id="KW-1133">Transmembrane helix</keyword>
<keyword evidence="13" id="KW-1185">Reference proteome</keyword>
<accession>A0A5J5BVC7</accession>
<dbReference type="InterPro" id="IPR013210">
    <property type="entry name" value="LRR_N_plant-typ"/>
</dbReference>
<dbReference type="GO" id="GO:0006952">
    <property type="term" value="P:defense response"/>
    <property type="evidence" value="ECO:0007669"/>
    <property type="project" value="UniProtKB-ARBA"/>
</dbReference>
<dbReference type="Pfam" id="PF13855">
    <property type="entry name" value="LRR_8"/>
    <property type="match status" value="1"/>
</dbReference>
<comment type="similarity">
    <text evidence="2">Belongs to the RLP family.</text>
</comment>
<evidence type="ECO:0000313" key="13">
    <source>
        <dbReference type="Proteomes" id="UP000325577"/>
    </source>
</evidence>
<evidence type="ECO:0000313" key="12">
    <source>
        <dbReference type="EMBL" id="KAA8545532.1"/>
    </source>
</evidence>
<dbReference type="SUPFAM" id="SSF52058">
    <property type="entry name" value="L domain-like"/>
    <property type="match status" value="1"/>
</dbReference>
<keyword evidence="3" id="KW-1003">Cell membrane</keyword>
<evidence type="ECO:0000256" key="10">
    <source>
        <dbReference type="ARBA" id="ARBA00023180"/>
    </source>
</evidence>
<dbReference type="EMBL" id="CM018033">
    <property type="protein sequence ID" value="KAA8545532.1"/>
    <property type="molecule type" value="Genomic_DNA"/>
</dbReference>
<evidence type="ECO:0000256" key="7">
    <source>
        <dbReference type="ARBA" id="ARBA00022737"/>
    </source>
</evidence>
<gene>
    <name evidence="12" type="ORF">F0562_020316</name>
</gene>
<comment type="subcellular location">
    <subcellularLocation>
        <location evidence="1">Cell membrane</location>
        <topology evidence="1">Single-pass type I membrane protein</topology>
    </subcellularLocation>
</comment>
<keyword evidence="9" id="KW-0472">Membrane</keyword>
<dbReference type="Pfam" id="PF00560">
    <property type="entry name" value="LRR_1"/>
    <property type="match status" value="1"/>
</dbReference>
<organism evidence="12 13">
    <name type="scientific">Nyssa sinensis</name>
    <dbReference type="NCBI Taxonomy" id="561372"/>
    <lineage>
        <taxon>Eukaryota</taxon>
        <taxon>Viridiplantae</taxon>
        <taxon>Streptophyta</taxon>
        <taxon>Embryophyta</taxon>
        <taxon>Tracheophyta</taxon>
        <taxon>Spermatophyta</taxon>
        <taxon>Magnoliopsida</taxon>
        <taxon>eudicotyledons</taxon>
        <taxon>Gunneridae</taxon>
        <taxon>Pentapetalae</taxon>
        <taxon>asterids</taxon>
        <taxon>Cornales</taxon>
        <taxon>Nyssaceae</taxon>
        <taxon>Nyssa</taxon>
    </lineage>
</organism>
<dbReference type="OrthoDB" id="1600340at2759"/>
<keyword evidence="7" id="KW-0677">Repeat</keyword>
<protein>
    <recommendedName>
        <fullName evidence="11">Leucine-rich repeat-containing N-terminal plant-type domain-containing protein</fullName>
    </recommendedName>
</protein>
<dbReference type="SMART" id="SM00369">
    <property type="entry name" value="LRR_TYP"/>
    <property type="match status" value="3"/>
</dbReference>
<sequence length="257" mass="28750">MHLQLAEEFLVSEESIPYKKGLQSIPYKKLAAMSIGVLCMGMLGCVQGGVLPDVGCKEGEQKALLRFKQGFTNPSNRLSSWVVEEDCCKWRGVRCNNITGHVVALDLHSQSPSDEVLRGELNDSLLDLPFLSYLDLSLNDFRQIQIPQFIGTLHNLEYLNLSHANFRGMIPDHLGNLSRLHSLDLSGSDSSLKAKNLDWFHGHSSLKVLDLGGVDLYNVVNWLDAINMLPSLRELRLSGCRLKMLPTSLPYANFTWP</sequence>
<evidence type="ECO:0000256" key="9">
    <source>
        <dbReference type="ARBA" id="ARBA00023136"/>
    </source>
</evidence>
<dbReference type="InterPro" id="IPR001611">
    <property type="entry name" value="Leu-rich_rpt"/>
</dbReference>
<dbReference type="PANTHER" id="PTHR48063:SF103">
    <property type="entry name" value="LEUCINE-RICH RECEPTOR-LIKE KINASE FAMILY PROTEIN"/>
    <property type="match status" value="1"/>
</dbReference>
<evidence type="ECO:0000256" key="3">
    <source>
        <dbReference type="ARBA" id="ARBA00022475"/>
    </source>
</evidence>
<evidence type="ECO:0000259" key="11">
    <source>
        <dbReference type="Pfam" id="PF08263"/>
    </source>
</evidence>
<evidence type="ECO:0000256" key="6">
    <source>
        <dbReference type="ARBA" id="ARBA00022729"/>
    </source>
</evidence>
<dbReference type="AlphaFoldDB" id="A0A5J5BVC7"/>
<keyword evidence="6" id="KW-0732">Signal</keyword>
<evidence type="ECO:0000256" key="2">
    <source>
        <dbReference type="ARBA" id="ARBA00009592"/>
    </source>
</evidence>
<dbReference type="Gene3D" id="3.80.10.10">
    <property type="entry name" value="Ribonuclease Inhibitor"/>
    <property type="match status" value="1"/>
</dbReference>
<name>A0A5J5BVC7_9ASTE</name>
<evidence type="ECO:0000256" key="5">
    <source>
        <dbReference type="ARBA" id="ARBA00022692"/>
    </source>
</evidence>
<dbReference type="InterPro" id="IPR032675">
    <property type="entry name" value="LRR_dom_sf"/>
</dbReference>
<dbReference type="GO" id="GO:0005886">
    <property type="term" value="C:plasma membrane"/>
    <property type="evidence" value="ECO:0007669"/>
    <property type="project" value="UniProtKB-SubCell"/>
</dbReference>
<dbReference type="PANTHER" id="PTHR48063">
    <property type="entry name" value="LRR RECEPTOR-LIKE KINASE"/>
    <property type="match status" value="1"/>
</dbReference>
<dbReference type="InterPro" id="IPR046956">
    <property type="entry name" value="RLP23-like"/>
</dbReference>
<dbReference type="Proteomes" id="UP000325577">
    <property type="component" value="Linkage Group LG10"/>
</dbReference>
<evidence type="ECO:0000256" key="4">
    <source>
        <dbReference type="ARBA" id="ARBA00022614"/>
    </source>
</evidence>
<keyword evidence="10" id="KW-0325">Glycoprotein</keyword>
<dbReference type="InterPro" id="IPR003591">
    <property type="entry name" value="Leu-rich_rpt_typical-subtyp"/>
</dbReference>
<feature type="domain" description="Leucine-rich repeat-containing N-terminal plant-type" evidence="11">
    <location>
        <begin position="60"/>
        <end position="96"/>
    </location>
</feature>
<dbReference type="GO" id="GO:0051707">
    <property type="term" value="P:response to other organism"/>
    <property type="evidence" value="ECO:0007669"/>
    <property type="project" value="UniProtKB-ARBA"/>
</dbReference>
<dbReference type="Pfam" id="PF08263">
    <property type="entry name" value="LRRNT_2"/>
    <property type="match status" value="1"/>
</dbReference>
<proteinExistence type="inferred from homology"/>